<dbReference type="EMBL" id="WELI01000003">
    <property type="protein sequence ID" value="KAB7731091.1"/>
    <property type="molecule type" value="Genomic_DNA"/>
</dbReference>
<comment type="caution">
    <text evidence="2">The sequence shown here is derived from an EMBL/GenBank/DDBJ whole genome shotgun (WGS) entry which is preliminary data.</text>
</comment>
<feature type="coiled-coil region" evidence="1">
    <location>
        <begin position="42"/>
        <end position="69"/>
    </location>
</feature>
<dbReference type="Proteomes" id="UP000488299">
    <property type="component" value="Unassembled WGS sequence"/>
</dbReference>
<keyword evidence="1" id="KW-0175">Coiled coil</keyword>
<name>A0A7J5U0M8_9BACT</name>
<sequence>MQTTKAPQLQPTLGRSFDIEISMSLEEGRTSTDAELLLDILDAHREVQLKELQNELDRLIKNPAEYARQREYFKAELSKLERLSFYTTVLRTGIDQAYRQLAEEVRTK</sequence>
<evidence type="ECO:0000313" key="2">
    <source>
        <dbReference type="EMBL" id="KAB7731091.1"/>
    </source>
</evidence>
<protein>
    <submittedName>
        <fullName evidence="2">Uncharacterized protein</fullName>
    </submittedName>
</protein>
<dbReference type="AlphaFoldDB" id="A0A7J5U0M8"/>
<accession>A0A7J5U0M8</accession>
<dbReference type="RefSeq" id="WP_152124077.1">
    <property type="nucleotide sequence ID" value="NZ_WELI01000003.1"/>
</dbReference>
<proteinExistence type="predicted"/>
<gene>
    <name evidence="2" type="ORF">F5984_09765</name>
</gene>
<reference evidence="2 3" key="1">
    <citation type="submission" date="2019-10" db="EMBL/GenBank/DDBJ databases">
        <title>Rudanella paleaurantiibacter sp. nov., isolated from sludge.</title>
        <authorList>
            <person name="Xu S.Q."/>
        </authorList>
    </citation>
    <scope>NUCLEOTIDE SEQUENCE [LARGE SCALE GENOMIC DNA]</scope>
    <source>
        <strain evidence="2 3">HX-22-17</strain>
    </source>
</reference>
<keyword evidence="3" id="KW-1185">Reference proteome</keyword>
<organism evidence="2 3">
    <name type="scientific">Rudanella paleaurantiibacter</name>
    <dbReference type="NCBI Taxonomy" id="2614655"/>
    <lineage>
        <taxon>Bacteria</taxon>
        <taxon>Pseudomonadati</taxon>
        <taxon>Bacteroidota</taxon>
        <taxon>Cytophagia</taxon>
        <taxon>Cytophagales</taxon>
        <taxon>Cytophagaceae</taxon>
        <taxon>Rudanella</taxon>
    </lineage>
</organism>
<evidence type="ECO:0000256" key="1">
    <source>
        <dbReference type="SAM" id="Coils"/>
    </source>
</evidence>
<evidence type="ECO:0000313" key="3">
    <source>
        <dbReference type="Proteomes" id="UP000488299"/>
    </source>
</evidence>